<accession>A0A6L8KEH8</accession>
<dbReference type="Pfam" id="PF06042">
    <property type="entry name" value="NTP_transf_6"/>
    <property type="match status" value="1"/>
</dbReference>
<reference evidence="1 2" key="1">
    <citation type="submission" date="2019-12" db="EMBL/GenBank/DDBJ databases">
        <title>Novel species isolated from a subtropical stream in China.</title>
        <authorList>
            <person name="Lu H."/>
        </authorList>
    </citation>
    <scope>NUCLEOTIDE SEQUENCE [LARGE SCALE GENOMIC DNA]</scope>
    <source>
        <strain evidence="1 2">FT135W</strain>
    </source>
</reference>
<evidence type="ECO:0000313" key="1">
    <source>
        <dbReference type="EMBL" id="MYM25806.1"/>
    </source>
</evidence>
<sequence length="189" mass="21504">MTNEERLRRIARSSKWFMPALCAARELGLASWCLGAGAVRNLVWDALHGYHTPTALADLDLAYFDPSDMDPERELDLQHRLSAAMPEVPWEVTNQASVHHWFERYFGYAVEPLSSLHDAVASWPEYATSVGVRLHSDDTIEIIAPHGLDDLFNCVIRRNPTRASLATYRMRIEQKKYALRWPNVTVVAA</sequence>
<evidence type="ECO:0000313" key="2">
    <source>
        <dbReference type="Proteomes" id="UP000479335"/>
    </source>
</evidence>
<protein>
    <recommendedName>
        <fullName evidence="3">Nucleotidyltransferase family protein</fullName>
    </recommendedName>
</protein>
<comment type="caution">
    <text evidence="1">The sequence shown here is derived from an EMBL/GenBank/DDBJ whole genome shotgun (WGS) entry which is preliminary data.</text>
</comment>
<dbReference type="EMBL" id="WWCN01000019">
    <property type="protein sequence ID" value="MYM25806.1"/>
    <property type="molecule type" value="Genomic_DNA"/>
</dbReference>
<organism evidence="1 2">
    <name type="scientific">Duganella flavida</name>
    <dbReference type="NCBI Taxonomy" id="2692175"/>
    <lineage>
        <taxon>Bacteria</taxon>
        <taxon>Pseudomonadati</taxon>
        <taxon>Pseudomonadota</taxon>
        <taxon>Betaproteobacteria</taxon>
        <taxon>Burkholderiales</taxon>
        <taxon>Oxalobacteraceae</taxon>
        <taxon>Telluria group</taxon>
        <taxon>Duganella</taxon>
    </lineage>
</organism>
<name>A0A6L8KEH8_9BURK</name>
<evidence type="ECO:0008006" key="3">
    <source>
        <dbReference type="Google" id="ProtNLM"/>
    </source>
</evidence>
<dbReference type="AlphaFoldDB" id="A0A6L8KEH8"/>
<dbReference type="Proteomes" id="UP000479335">
    <property type="component" value="Unassembled WGS sequence"/>
</dbReference>
<gene>
    <name evidence="1" type="ORF">GTP46_24565</name>
</gene>
<dbReference type="RefSeq" id="WP_161009255.1">
    <property type="nucleotide sequence ID" value="NZ_WWCN01000019.1"/>
</dbReference>
<proteinExistence type="predicted"/>
<dbReference type="PANTHER" id="PTHR39166">
    <property type="entry name" value="BLL1166 PROTEIN"/>
    <property type="match status" value="1"/>
</dbReference>
<keyword evidence="2" id="KW-1185">Reference proteome</keyword>
<dbReference type="InterPro" id="IPR009267">
    <property type="entry name" value="NTP_transf_6"/>
</dbReference>
<dbReference type="PANTHER" id="PTHR39166:SF1">
    <property type="entry name" value="BLL1166 PROTEIN"/>
    <property type="match status" value="1"/>
</dbReference>